<feature type="compositionally biased region" description="Basic and acidic residues" evidence="1">
    <location>
        <begin position="245"/>
        <end position="259"/>
    </location>
</feature>
<feature type="region of interest" description="Disordered" evidence="1">
    <location>
        <begin position="211"/>
        <end position="282"/>
    </location>
</feature>
<comment type="caution">
    <text evidence="2">The sequence shown here is derived from an EMBL/GenBank/DDBJ whole genome shotgun (WGS) entry which is preliminary data.</text>
</comment>
<organism evidence="2 3">
    <name type="scientific">Mycena maculata</name>
    <dbReference type="NCBI Taxonomy" id="230809"/>
    <lineage>
        <taxon>Eukaryota</taxon>
        <taxon>Fungi</taxon>
        <taxon>Dikarya</taxon>
        <taxon>Basidiomycota</taxon>
        <taxon>Agaricomycotina</taxon>
        <taxon>Agaricomycetes</taxon>
        <taxon>Agaricomycetidae</taxon>
        <taxon>Agaricales</taxon>
        <taxon>Marasmiineae</taxon>
        <taxon>Mycenaceae</taxon>
        <taxon>Mycena</taxon>
    </lineage>
</organism>
<feature type="compositionally biased region" description="Basic residues" evidence="1">
    <location>
        <begin position="56"/>
        <end position="65"/>
    </location>
</feature>
<dbReference type="EMBL" id="JARJLG010000048">
    <property type="protein sequence ID" value="KAJ7760718.1"/>
    <property type="molecule type" value="Genomic_DNA"/>
</dbReference>
<evidence type="ECO:0000313" key="2">
    <source>
        <dbReference type="EMBL" id="KAJ7760718.1"/>
    </source>
</evidence>
<feature type="compositionally biased region" description="Basic and acidic residues" evidence="1">
    <location>
        <begin position="27"/>
        <end position="38"/>
    </location>
</feature>
<evidence type="ECO:0000313" key="3">
    <source>
        <dbReference type="Proteomes" id="UP001215280"/>
    </source>
</evidence>
<evidence type="ECO:0000256" key="1">
    <source>
        <dbReference type="SAM" id="MobiDB-lite"/>
    </source>
</evidence>
<gene>
    <name evidence="2" type="ORF">DFH07DRAFT_957553</name>
</gene>
<name>A0AAD7JCC1_9AGAR</name>
<accession>A0AAD7JCC1</accession>
<protein>
    <submittedName>
        <fullName evidence="2">Uncharacterized protein</fullName>
    </submittedName>
</protein>
<dbReference type="AlphaFoldDB" id="A0AAD7JCC1"/>
<keyword evidence="3" id="KW-1185">Reference proteome</keyword>
<sequence length="681" mass="74436">MPPRQPKKTVPGTTKKANNKPPLAGTEFDHKEPKEMTKGARSQAATITCEEPAPKKAPRARKATTKKVTPTGSESDYEEPAPAGRKPRVVDPCSPLPARKKRVKNPGKPDKPRAKKSQAEAQAEAERKEDQVQADAALEAAKYEVLAQMEIDQEEEDDEEDEGVVKNVADLLRMDVYNAGVPDDFAGRAAFSDYELDDYLALYPTIEDQFNDELMAEPSEREASGSPYVEPTNAPAAPSKAAKKKNGDAHREIDAAKEKIKGKKRSGGDSEDEQRDVKQPKLKPLFPVGLAADWRTTVIASACGSKASTAAIKGKGKTLDDSSIPLGGLTKDNIEARGPPRTSKSKLAARFDWESFKGVKGRDLKQQNDDVVVVSSDEEEKPAFKARKTPYPGKVKDKAPAVTTALASIASSSFTVAVTSSPTPQAGIPAHIKDLWRRVFLPTLNSRVGSSQTPWEEGDLACIKDVFDIVYPGSPYKLGISSPVFTKARDRVYDRRTWFAVQAVDHVSSFFGTKAFTDAKNPKATIAAYAAYALQPDGPMLWRDPAPLLDPADKDEDTVESEGLFESPFMVVIMSSFVKVMTGSLKDYGRLYGAIGLTTSALERVFSIFLTGELVANAEQFSRENVSTVVDDYVSNVKQLSERCWDAIMMAYGAPLKKKVVVKMAAMESKRRQLYQPSSPY</sequence>
<reference evidence="2" key="1">
    <citation type="submission" date="2023-03" db="EMBL/GenBank/DDBJ databases">
        <title>Massive genome expansion in bonnet fungi (Mycena s.s.) driven by repeated elements and novel gene families across ecological guilds.</title>
        <authorList>
            <consortium name="Lawrence Berkeley National Laboratory"/>
            <person name="Harder C.B."/>
            <person name="Miyauchi S."/>
            <person name="Viragh M."/>
            <person name="Kuo A."/>
            <person name="Thoen E."/>
            <person name="Andreopoulos B."/>
            <person name="Lu D."/>
            <person name="Skrede I."/>
            <person name="Drula E."/>
            <person name="Henrissat B."/>
            <person name="Morin E."/>
            <person name="Kohler A."/>
            <person name="Barry K."/>
            <person name="LaButti K."/>
            <person name="Morin E."/>
            <person name="Salamov A."/>
            <person name="Lipzen A."/>
            <person name="Mereny Z."/>
            <person name="Hegedus B."/>
            <person name="Baldrian P."/>
            <person name="Stursova M."/>
            <person name="Weitz H."/>
            <person name="Taylor A."/>
            <person name="Grigoriev I.V."/>
            <person name="Nagy L.G."/>
            <person name="Martin F."/>
            <person name="Kauserud H."/>
        </authorList>
    </citation>
    <scope>NUCLEOTIDE SEQUENCE</scope>
    <source>
        <strain evidence="2">CBHHK188m</strain>
    </source>
</reference>
<dbReference type="Proteomes" id="UP001215280">
    <property type="component" value="Unassembled WGS sequence"/>
</dbReference>
<feature type="region of interest" description="Disordered" evidence="1">
    <location>
        <begin position="1"/>
        <end position="134"/>
    </location>
</feature>
<proteinExistence type="predicted"/>